<evidence type="ECO:0000256" key="6">
    <source>
        <dbReference type="ARBA" id="ARBA00022679"/>
    </source>
</evidence>
<evidence type="ECO:0000256" key="7">
    <source>
        <dbReference type="ARBA" id="ARBA00022741"/>
    </source>
</evidence>
<dbReference type="Proteomes" id="UP000293142">
    <property type="component" value="Unassembled WGS sequence"/>
</dbReference>
<keyword evidence="4" id="KW-1003">Cell membrane</keyword>
<keyword evidence="16" id="KW-1185">Reference proteome</keyword>
<evidence type="ECO:0000256" key="4">
    <source>
        <dbReference type="ARBA" id="ARBA00022475"/>
    </source>
</evidence>
<feature type="domain" description="Histidine kinase" evidence="13">
    <location>
        <begin position="483"/>
        <end position="577"/>
    </location>
</feature>
<evidence type="ECO:0000259" key="13">
    <source>
        <dbReference type="PROSITE" id="PS50109"/>
    </source>
</evidence>
<dbReference type="InterPro" id="IPR003660">
    <property type="entry name" value="HAMP_dom"/>
</dbReference>
<dbReference type="PANTHER" id="PTHR34220:SF9">
    <property type="entry name" value="SIGNAL TRANSDUCTION HISTIDINE KINASE INTERNAL REGION DOMAIN-CONTAINING PROTEIN"/>
    <property type="match status" value="1"/>
</dbReference>
<evidence type="ECO:0000259" key="14">
    <source>
        <dbReference type="PROSITE" id="PS50885"/>
    </source>
</evidence>
<dbReference type="GO" id="GO:0000155">
    <property type="term" value="F:phosphorelay sensor kinase activity"/>
    <property type="evidence" value="ECO:0007669"/>
    <property type="project" value="InterPro"/>
</dbReference>
<evidence type="ECO:0000256" key="1">
    <source>
        <dbReference type="ARBA" id="ARBA00000085"/>
    </source>
</evidence>
<dbReference type="PROSITE" id="PS50109">
    <property type="entry name" value="HIS_KIN"/>
    <property type="match status" value="1"/>
</dbReference>
<keyword evidence="8" id="KW-0418">Kinase</keyword>
<comment type="catalytic activity">
    <reaction evidence="1">
        <text>ATP + protein L-histidine = ADP + protein N-phospho-L-histidine.</text>
        <dbReference type="EC" id="2.7.13.3"/>
    </reaction>
</comment>
<protein>
    <recommendedName>
        <fullName evidence="3">histidine kinase</fullName>
        <ecNumber evidence="3">2.7.13.3</ecNumber>
    </recommendedName>
</protein>
<evidence type="ECO:0000313" key="16">
    <source>
        <dbReference type="Proteomes" id="UP000293142"/>
    </source>
</evidence>
<name>A0A4Q9DYH8_9BACL</name>
<evidence type="ECO:0000256" key="10">
    <source>
        <dbReference type="ARBA" id="ARBA00023012"/>
    </source>
</evidence>
<dbReference type="RefSeq" id="WP_131011871.1">
    <property type="nucleotide sequence ID" value="NZ_SIRE01000003.1"/>
</dbReference>
<dbReference type="PROSITE" id="PS50885">
    <property type="entry name" value="HAMP"/>
    <property type="match status" value="1"/>
</dbReference>
<keyword evidence="12" id="KW-0812">Transmembrane</keyword>
<keyword evidence="10" id="KW-0902">Two-component regulatory system</keyword>
<evidence type="ECO:0000313" key="15">
    <source>
        <dbReference type="EMBL" id="TBL81160.1"/>
    </source>
</evidence>
<dbReference type="InterPro" id="IPR003594">
    <property type="entry name" value="HATPase_dom"/>
</dbReference>
<dbReference type="Gene3D" id="6.10.340.10">
    <property type="match status" value="1"/>
</dbReference>
<dbReference type="CDD" id="cd06225">
    <property type="entry name" value="HAMP"/>
    <property type="match status" value="1"/>
</dbReference>
<keyword evidence="11 12" id="KW-0472">Membrane</keyword>
<comment type="subcellular location">
    <subcellularLocation>
        <location evidence="2">Cell membrane</location>
        <topology evidence="2">Multi-pass membrane protein</topology>
    </subcellularLocation>
</comment>
<dbReference type="InterPro" id="IPR005467">
    <property type="entry name" value="His_kinase_dom"/>
</dbReference>
<sequence>MKRTIRLFFPTSLRHRFLAIFLLFILFPFAAMQIYYYQHTEATIQTNIVEQNFQYLDYLKNELEQIKVSVLQSLILLEYDPELQEILEDRAALDEGIKGEFLSKKSQQITQIVGYPPNLLYYSIYDLNGNRYSIFPSEVNIRHDISFVSEEWFQRSFQSPYLWVLESSNQSSLKADSNGYITLYALLRNKANQPVGVARFGFQISGWLEEINSVLPVKQDYYLLDDQGHPIIRSKNAQSLSSKQTANALDHNGDRSYHIDSDDSRIISSIYLKSYGWTLVSGFDMARYLGDIRSMGKGFLTATITLTVAFVMMTYFLSSLVTRPLRNLQKQMELVAENNMHVHIREDTNSREIRQVTRSFNRMVDDVGQLIEQLKREERKKEALRFQMLLSQMDPHFLLNTLNTIKWIALDYKVNPIADICTNLGTLLESSLLGDVELIHLHREIELMKAFVSIQELRFGNRLQFDISAPDELKYALVPKFSLQPLVENAIRHGFSEMQQTGVIQISAYKNQNEIILKVSDNGSGFKPVTGPVSSRKGIGLNNLRERLSLLFKENAEFIIHSSETGTTVTIRMPLLLSTPFEEGEV</sequence>
<keyword evidence="5" id="KW-0597">Phosphoprotein</keyword>
<gene>
    <name evidence="15" type="ORF">EYB31_03440</name>
</gene>
<dbReference type="Pfam" id="PF06580">
    <property type="entry name" value="His_kinase"/>
    <property type="match status" value="1"/>
</dbReference>
<dbReference type="AlphaFoldDB" id="A0A4Q9DYH8"/>
<dbReference type="SUPFAM" id="SSF158472">
    <property type="entry name" value="HAMP domain-like"/>
    <property type="match status" value="1"/>
</dbReference>
<dbReference type="GO" id="GO:0005886">
    <property type="term" value="C:plasma membrane"/>
    <property type="evidence" value="ECO:0007669"/>
    <property type="project" value="UniProtKB-SubCell"/>
</dbReference>
<dbReference type="SUPFAM" id="SSF55874">
    <property type="entry name" value="ATPase domain of HSP90 chaperone/DNA topoisomerase II/histidine kinase"/>
    <property type="match status" value="1"/>
</dbReference>
<dbReference type="InterPro" id="IPR050640">
    <property type="entry name" value="Bact_2-comp_sensor_kinase"/>
</dbReference>
<dbReference type="GO" id="GO:0005524">
    <property type="term" value="F:ATP binding"/>
    <property type="evidence" value="ECO:0007669"/>
    <property type="project" value="UniProtKB-KW"/>
</dbReference>
<dbReference type="InterPro" id="IPR036890">
    <property type="entry name" value="HATPase_C_sf"/>
</dbReference>
<dbReference type="Pfam" id="PF00672">
    <property type="entry name" value="HAMP"/>
    <property type="match status" value="1"/>
</dbReference>
<dbReference type="InterPro" id="IPR010559">
    <property type="entry name" value="Sig_transdc_His_kin_internal"/>
</dbReference>
<organism evidence="15 16">
    <name type="scientific">Paenibacillus thalictri</name>
    <dbReference type="NCBI Taxonomy" id="2527873"/>
    <lineage>
        <taxon>Bacteria</taxon>
        <taxon>Bacillati</taxon>
        <taxon>Bacillota</taxon>
        <taxon>Bacilli</taxon>
        <taxon>Bacillales</taxon>
        <taxon>Paenibacillaceae</taxon>
        <taxon>Paenibacillus</taxon>
    </lineage>
</organism>
<dbReference type="OrthoDB" id="2638092at2"/>
<proteinExistence type="predicted"/>
<evidence type="ECO:0000256" key="12">
    <source>
        <dbReference type="SAM" id="Phobius"/>
    </source>
</evidence>
<dbReference type="Gene3D" id="3.30.565.10">
    <property type="entry name" value="Histidine kinase-like ATPase, C-terminal domain"/>
    <property type="match status" value="1"/>
</dbReference>
<evidence type="ECO:0000256" key="3">
    <source>
        <dbReference type="ARBA" id="ARBA00012438"/>
    </source>
</evidence>
<evidence type="ECO:0000256" key="9">
    <source>
        <dbReference type="ARBA" id="ARBA00022840"/>
    </source>
</evidence>
<keyword evidence="6" id="KW-0808">Transferase</keyword>
<keyword evidence="9" id="KW-0067">ATP-binding</keyword>
<feature type="domain" description="HAMP" evidence="14">
    <location>
        <begin position="319"/>
        <end position="372"/>
    </location>
</feature>
<dbReference type="PANTHER" id="PTHR34220">
    <property type="entry name" value="SENSOR HISTIDINE KINASE YPDA"/>
    <property type="match status" value="1"/>
</dbReference>
<evidence type="ECO:0000256" key="11">
    <source>
        <dbReference type="ARBA" id="ARBA00023136"/>
    </source>
</evidence>
<accession>A0A4Q9DYH8</accession>
<dbReference type="Pfam" id="PF02518">
    <property type="entry name" value="HATPase_c"/>
    <property type="match status" value="1"/>
</dbReference>
<feature type="transmembrane region" description="Helical" evidence="12">
    <location>
        <begin position="299"/>
        <end position="322"/>
    </location>
</feature>
<reference evidence="15 16" key="1">
    <citation type="submission" date="2019-02" db="EMBL/GenBank/DDBJ databases">
        <title>Paenibacillus sp. nov., isolated from surface-sterilized tissue of Thalictrum simplex L.</title>
        <authorList>
            <person name="Tuo L."/>
        </authorList>
    </citation>
    <scope>NUCLEOTIDE SEQUENCE [LARGE SCALE GENOMIC DNA]</scope>
    <source>
        <strain evidence="15 16">N2SHLJ1</strain>
    </source>
</reference>
<dbReference type="EMBL" id="SIRE01000003">
    <property type="protein sequence ID" value="TBL81160.1"/>
    <property type="molecule type" value="Genomic_DNA"/>
</dbReference>
<evidence type="ECO:0000256" key="5">
    <source>
        <dbReference type="ARBA" id="ARBA00022553"/>
    </source>
</evidence>
<comment type="caution">
    <text evidence="15">The sequence shown here is derived from an EMBL/GenBank/DDBJ whole genome shotgun (WGS) entry which is preliminary data.</text>
</comment>
<dbReference type="SMART" id="SM00304">
    <property type="entry name" value="HAMP"/>
    <property type="match status" value="1"/>
</dbReference>
<keyword evidence="7" id="KW-0547">Nucleotide-binding</keyword>
<dbReference type="EC" id="2.7.13.3" evidence="3"/>
<evidence type="ECO:0000256" key="8">
    <source>
        <dbReference type="ARBA" id="ARBA00022777"/>
    </source>
</evidence>
<evidence type="ECO:0000256" key="2">
    <source>
        <dbReference type="ARBA" id="ARBA00004651"/>
    </source>
</evidence>
<keyword evidence="12" id="KW-1133">Transmembrane helix</keyword>